<sequence length="70" mass="7463">MTDGAFAQELARAGVPVDYEIVAEATHGFLNRPGTAHLNTGIGAIVRWLGSQPKKRAAKQFIARSALSID</sequence>
<dbReference type="RefSeq" id="WP_156524799.1">
    <property type="nucleotide sequence ID" value="NZ_BDDW01000011.1"/>
</dbReference>
<gene>
    <name evidence="1" type="ORF">J2T10_002727</name>
</gene>
<dbReference type="EMBL" id="JAUSSW010000007">
    <property type="protein sequence ID" value="MDQ0103070.1"/>
    <property type="molecule type" value="Genomic_DNA"/>
</dbReference>
<name>A0ABT9TN20_PAENI</name>
<accession>A0ABT9TN20</accession>
<reference evidence="1 2" key="1">
    <citation type="submission" date="2023-07" db="EMBL/GenBank/DDBJ databases">
        <title>Sorghum-associated microbial communities from plants grown in Nebraska, USA.</title>
        <authorList>
            <person name="Schachtman D."/>
        </authorList>
    </citation>
    <scope>NUCLEOTIDE SEQUENCE [LARGE SCALE GENOMIC DNA]</scope>
    <source>
        <strain evidence="1 2">CC523</strain>
    </source>
</reference>
<dbReference type="Proteomes" id="UP001244563">
    <property type="component" value="Unassembled WGS sequence"/>
</dbReference>
<evidence type="ECO:0000313" key="1">
    <source>
        <dbReference type="EMBL" id="MDQ0103070.1"/>
    </source>
</evidence>
<keyword evidence="2" id="KW-1185">Reference proteome</keyword>
<organism evidence="1 2">
    <name type="scientific">Paenarthrobacter nicotinovorans</name>
    <name type="common">Arthrobacter nicotinovorans</name>
    <dbReference type="NCBI Taxonomy" id="29320"/>
    <lineage>
        <taxon>Bacteria</taxon>
        <taxon>Bacillati</taxon>
        <taxon>Actinomycetota</taxon>
        <taxon>Actinomycetes</taxon>
        <taxon>Micrococcales</taxon>
        <taxon>Micrococcaceae</taxon>
        <taxon>Paenarthrobacter</taxon>
    </lineage>
</organism>
<comment type="caution">
    <text evidence="1">The sequence shown here is derived from an EMBL/GenBank/DDBJ whole genome shotgun (WGS) entry which is preliminary data.</text>
</comment>
<evidence type="ECO:0000313" key="2">
    <source>
        <dbReference type="Proteomes" id="UP001244563"/>
    </source>
</evidence>
<protein>
    <submittedName>
        <fullName evidence="1">Acetyl esterase/lipase</fullName>
    </submittedName>
</protein>
<dbReference type="InterPro" id="IPR029058">
    <property type="entry name" value="AB_hydrolase_fold"/>
</dbReference>
<proteinExistence type="predicted"/>
<dbReference type="Gene3D" id="3.40.50.1820">
    <property type="entry name" value="alpha/beta hydrolase"/>
    <property type="match status" value="1"/>
</dbReference>